<accession>A0ABX1P2Z7</accession>
<protein>
    <recommendedName>
        <fullName evidence="4">PEP-CTERM protein-sorting domain-containing protein</fullName>
    </recommendedName>
</protein>
<feature type="signal peptide" evidence="1">
    <location>
        <begin position="1"/>
        <end position="21"/>
    </location>
</feature>
<comment type="caution">
    <text evidence="2">The sequence shown here is derived from an EMBL/GenBank/DDBJ whole genome shotgun (WGS) entry which is preliminary data.</text>
</comment>
<organism evidence="2 3">
    <name type="scientific">Brasilonema bromeliae SPC951</name>
    <dbReference type="NCBI Taxonomy" id="385972"/>
    <lineage>
        <taxon>Bacteria</taxon>
        <taxon>Bacillati</taxon>
        <taxon>Cyanobacteriota</taxon>
        <taxon>Cyanophyceae</taxon>
        <taxon>Nostocales</taxon>
        <taxon>Scytonemataceae</taxon>
        <taxon>Brasilonema</taxon>
        <taxon>Bromeliae group (in: Brasilonema)</taxon>
    </lineage>
</organism>
<evidence type="ECO:0008006" key="4">
    <source>
        <dbReference type="Google" id="ProtNLM"/>
    </source>
</evidence>
<dbReference type="EMBL" id="QMEB01000019">
    <property type="protein sequence ID" value="NMG18720.1"/>
    <property type="molecule type" value="Genomic_DNA"/>
</dbReference>
<keyword evidence="3" id="KW-1185">Reference proteome</keyword>
<evidence type="ECO:0000313" key="3">
    <source>
        <dbReference type="Proteomes" id="UP000718564"/>
    </source>
</evidence>
<feature type="chain" id="PRO_5045106894" description="PEP-CTERM protein-sorting domain-containing protein" evidence="1">
    <location>
        <begin position="22"/>
        <end position="215"/>
    </location>
</feature>
<evidence type="ECO:0000313" key="2">
    <source>
        <dbReference type="EMBL" id="NMG18720.1"/>
    </source>
</evidence>
<dbReference type="Proteomes" id="UP000718564">
    <property type="component" value="Unassembled WGS sequence"/>
</dbReference>
<reference evidence="2 3" key="1">
    <citation type="submission" date="2018-06" db="EMBL/GenBank/DDBJ databases">
        <title>Comparative genomics of Brasilonema spp. strains.</title>
        <authorList>
            <person name="Alvarenga D.O."/>
            <person name="Fiore M.F."/>
            <person name="Varani A.M."/>
        </authorList>
    </citation>
    <scope>NUCLEOTIDE SEQUENCE [LARGE SCALE GENOMIC DNA]</scope>
    <source>
        <strain evidence="2 3">SPC951</strain>
    </source>
</reference>
<name>A0ABX1P2Z7_9CYAN</name>
<gene>
    <name evidence="2" type="ORF">DP116_04360</name>
</gene>
<proteinExistence type="predicted"/>
<evidence type="ECO:0000256" key="1">
    <source>
        <dbReference type="SAM" id="SignalP"/>
    </source>
</evidence>
<sequence>MAIAGAVIMALGSGAISPAHAELLDFSFTTVSGATGSFTLDTDTPASGESSLGGGAAFPGTPGILYPNAVSNLFLSSTQLNLSGVTADYEVVPGLTSAGLGLPPGLGVLSGPVYPAGCSTGTNFTCAVTIGVLYSGSPSELSDDPASYLSLGIEFFDPETAEQINLTPDLYTNFQVVRRQAVPESNSSLSLLAFGIGGVGLLLKRKKNSNKPLTI</sequence>
<keyword evidence="1" id="KW-0732">Signal</keyword>